<dbReference type="RefSeq" id="WP_204204555.1">
    <property type="nucleotide sequence ID" value="NZ_JAFELM010000040.1"/>
</dbReference>
<dbReference type="EMBL" id="JAFELM010000040">
    <property type="protein sequence ID" value="MBM6619195.1"/>
    <property type="molecule type" value="Genomic_DNA"/>
</dbReference>
<proteinExistence type="predicted"/>
<keyword evidence="2" id="KW-1185">Reference proteome</keyword>
<comment type="caution">
    <text evidence="1">The sequence shown here is derived from an EMBL/GenBank/DDBJ whole genome shotgun (WGS) entry which is preliminary data.</text>
</comment>
<organism evidence="1 2">
    <name type="scientific">Bacillus suaedaesalsae</name>
    <dbReference type="NCBI Taxonomy" id="2810349"/>
    <lineage>
        <taxon>Bacteria</taxon>
        <taxon>Bacillati</taxon>
        <taxon>Bacillota</taxon>
        <taxon>Bacilli</taxon>
        <taxon>Bacillales</taxon>
        <taxon>Bacillaceae</taxon>
        <taxon>Bacillus</taxon>
    </lineage>
</organism>
<accession>A0ABS2DL35</accession>
<protein>
    <submittedName>
        <fullName evidence="1">Uncharacterized protein</fullName>
    </submittedName>
</protein>
<dbReference type="Proteomes" id="UP001518925">
    <property type="component" value="Unassembled WGS sequence"/>
</dbReference>
<name>A0ABS2DL35_9BACI</name>
<reference evidence="1 2" key="1">
    <citation type="submission" date="2021-02" db="EMBL/GenBank/DDBJ databases">
        <title>Bacillus sp. RD4P76, an endophyte from a halophyte.</title>
        <authorList>
            <person name="Sun J.-Q."/>
        </authorList>
    </citation>
    <scope>NUCLEOTIDE SEQUENCE [LARGE SCALE GENOMIC DNA]</scope>
    <source>
        <strain evidence="1 2">RD4P76</strain>
    </source>
</reference>
<sequence>MDTTITFEEGKRYRVEIFLNVPIDEYDKVYSGESFSKQWEYEKNNKFFRPFKLISFSTNDSENRITIDIEVVKTKNETDIARMYLEHLSIYFNHNNDELKKINIIQI</sequence>
<gene>
    <name evidence="1" type="ORF">JR050_16145</name>
</gene>
<evidence type="ECO:0000313" key="1">
    <source>
        <dbReference type="EMBL" id="MBM6619195.1"/>
    </source>
</evidence>
<evidence type="ECO:0000313" key="2">
    <source>
        <dbReference type="Proteomes" id="UP001518925"/>
    </source>
</evidence>